<protein>
    <submittedName>
        <fullName evidence="2">Leucine-rich repeat protein kinase family protein</fullName>
    </submittedName>
</protein>
<dbReference type="AlphaFoldDB" id="A0A5A7Q6P8"/>
<evidence type="ECO:0000313" key="2">
    <source>
        <dbReference type="EMBL" id="GER40616.1"/>
    </source>
</evidence>
<accession>A0A5A7Q6P8</accession>
<dbReference type="SUPFAM" id="SSF52058">
    <property type="entry name" value="L domain-like"/>
    <property type="match status" value="1"/>
</dbReference>
<keyword evidence="1" id="KW-0732">Signal</keyword>
<comment type="caution">
    <text evidence="2">The sequence shown here is derived from an EMBL/GenBank/DDBJ whole genome shotgun (WGS) entry which is preliminary data.</text>
</comment>
<keyword evidence="3" id="KW-1185">Reference proteome</keyword>
<evidence type="ECO:0000313" key="3">
    <source>
        <dbReference type="Proteomes" id="UP000325081"/>
    </source>
</evidence>
<gene>
    <name evidence="2" type="ORF">STAS_17299</name>
</gene>
<dbReference type="GO" id="GO:0016301">
    <property type="term" value="F:kinase activity"/>
    <property type="evidence" value="ECO:0007669"/>
    <property type="project" value="UniProtKB-KW"/>
</dbReference>
<feature type="chain" id="PRO_5022963813" evidence="1">
    <location>
        <begin position="21"/>
        <end position="240"/>
    </location>
</feature>
<proteinExistence type="predicted"/>
<dbReference type="EMBL" id="BKCP01005938">
    <property type="protein sequence ID" value="GER40616.1"/>
    <property type="molecule type" value="Genomic_DNA"/>
</dbReference>
<sequence length="240" mass="26664">MAFAAFSLLRSAVVLSPSTAGLRCHPLSFVGRPPLLFNSTSSYAADNALVSDSTNTATAATSFSEHPKATTFERAQRLVLIRRREYGAATVICGGLRLSSFSRMRRSQAGVYARRPQRLRRCSRIEVQLLRCPQNFCWPLKEASQKILQALLIIGPVTTLALVTVMYSDSWPNVGCDENNLRVTQINLYNTKLSGTLAPELGNLTNLQSLYVVHAYIIHSQALFLKMFPYLIGFGYKEII</sequence>
<keyword evidence="2" id="KW-0808">Transferase</keyword>
<keyword evidence="2" id="KW-0418">Kinase</keyword>
<dbReference type="Gene3D" id="3.80.10.10">
    <property type="entry name" value="Ribonuclease Inhibitor"/>
    <property type="match status" value="1"/>
</dbReference>
<name>A0A5A7Q6P8_STRAF</name>
<dbReference type="Proteomes" id="UP000325081">
    <property type="component" value="Unassembled WGS sequence"/>
</dbReference>
<evidence type="ECO:0000256" key="1">
    <source>
        <dbReference type="SAM" id="SignalP"/>
    </source>
</evidence>
<organism evidence="2 3">
    <name type="scientific">Striga asiatica</name>
    <name type="common">Asiatic witchweed</name>
    <name type="synonym">Buchnera asiatica</name>
    <dbReference type="NCBI Taxonomy" id="4170"/>
    <lineage>
        <taxon>Eukaryota</taxon>
        <taxon>Viridiplantae</taxon>
        <taxon>Streptophyta</taxon>
        <taxon>Embryophyta</taxon>
        <taxon>Tracheophyta</taxon>
        <taxon>Spermatophyta</taxon>
        <taxon>Magnoliopsida</taxon>
        <taxon>eudicotyledons</taxon>
        <taxon>Gunneridae</taxon>
        <taxon>Pentapetalae</taxon>
        <taxon>asterids</taxon>
        <taxon>lamiids</taxon>
        <taxon>Lamiales</taxon>
        <taxon>Orobanchaceae</taxon>
        <taxon>Buchnereae</taxon>
        <taxon>Striga</taxon>
    </lineage>
</organism>
<feature type="signal peptide" evidence="1">
    <location>
        <begin position="1"/>
        <end position="20"/>
    </location>
</feature>
<reference evidence="3" key="1">
    <citation type="journal article" date="2019" name="Curr. Biol.">
        <title>Genome Sequence of Striga asiatica Provides Insight into the Evolution of Plant Parasitism.</title>
        <authorList>
            <person name="Yoshida S."/>
            <person name="Kim S."/>
            <person name="Wafula E.K."/>
            <person name="Tanskanen J."/>
            <person name="Kim Y.M."/>
            <person name="Honaas L."/>
            <person name="Yang Z."/>
            <person name="Spallek T."/>
            <person name="Conn C.E."/>
            <person name="Ichihashi Y."/>
            <person name="Cheong K."/>
            <person name="Cui S."/>
            <person name="Der J.P."/>
            <person name="Gundlach H."/>
            <person name="Jiao Y."/>
            <person name="Hori C."/>
            <person name="Ishida J.K."/>
            <person name="Kasahara H."/>
            <person name="Kiba T."/>
            <person name="Kim M.S."/>
            <person name="Koo N."/>
            <person name="Laohavisit A."/>
            <person name="Lee Y.H."/>
            <person name="Lumba S."/>
            <person name="McCourt P."/>
            <person name="Mortimer J.C."/>
            <person name="Mutuku J.M."/>
            <person name="Nomura T."/>
            <person name="Sasaki-Sekimoto Y."/>
            <person name="Seto Y."/>
            <person name="Wang Y."/>
            <person name="Wakatake T."/>
            <person name="Sakakibara H."/>
            <person name="Demura T."/>
            <person name="Yamaguchi S."/>
            <person name="Yoneyama K."/>
            <person name="Manabe R.I."/>
            <person name="Nelson D.C."/>
            <person name="Schulman A.H."/>
            <person name="Timko M.P."/>
            <person name="dePamphilis C.W."/>
            <person name="Choi D."/>
            <person name="Shirasu K."/>
        </authorList>
    </citation>
    <scope>NUCLEOTIDE SEQUENCE [LARGE SCALE GENOMIC DNA]</scope>
    <source>
        <strain evidence="3">cv. UVA1</strain>
    </source>
</reference>
<dbReference type="InterPro" id="IPR032675">
    <property type="entry name" value="LRR_dom_sf"/>
</dbReference>